<gene>
    <name evidence="2" type="ORF">NCTC13773_01024</name>
</gene>
<protein>
    <submittedName>
        <fullName evidence="2">Uncharacterized protein</fullName>
    </submittedName>
</protein>
<feature type="region of interest" description="Disordered" evidence="1">
    <location>
        <begin position="33"/>
        <end position="74"/>
    </location>
</feature>
<accession>A0AA94M2P5</accession>
<organism evidence="2 3">
    <name type="scientific">Streptococcus gallolyticus</name>
    <dbReference type="NCBI Taxonomy" id="315405"/>
    <lineage>
        <taxon>Bacteria</taxon>
        <taxon>Bacillati</taxon>
        <taxon>Bacillota</taxon>
        <taxon>Bacilli</taxon>
        <taxon>Lactobacillales</taxon>
        <taxon>Streptococcaceae</taxon>
        <taxon>Streptococcus</taxon>
    </lineage>
</organism>
<proteinExistence type="predicted"/>
<evidence type="ECO:0000256" key="1">
    <source>
        <dbReference type="SAM" id="MobiDB-lite"/>
    </source>
</evidence>
<dbReference type="Proteomes" id="UP000249013">
    <property type="component" value="Chromosome 1"/>
</dbReference>
<dbReference type="RefSeq" id="WP_077496664.1">
    <property type="nucleotide sequence ID" value="NZ_LS483409.1"/>
</dbReference>
<sequence>MEKKNDKLIAIIIGLSLLVVLVITSVITSSSNSEEVTEASSTSTSQTSSTSSSTYSSSSSSSVSSSTSSTTASSSYATWSNLDDEGAKSYQKYYVEQLNNTLYASGSNDQVSEGYVSKEIMTVIVPQEYKYYSDNELQQLVDSLLNLKYSFFKQWAEENHYYSDSDTPYLYVETPDGATIAQESVWDNTMKLK</sequence>
<dbReference type="EMBL" id="LS483409">
    <property type="protein sequence ID" value="SQG79220.1"/>
    <property type="molecule type" value="Genomic_DNA"/>
</dbReference>
<dbReference type="AlphaFoldDB" id="A0AA94M2P5"/>
<evidence type="ECO:0000313" key="2">
    <source>
        <dbReference type="EMBL" id="SQG79220.1"/>
    </source>
</evidence>
<reference evidence="2 3" key="1">
    <citation type="submission" date="2018-06" db="EMBL/GenBank/DDBJ databases">
        <authorList>
            <consortium name="Pathogen Informatics"/>
            <person name="Doyle S."/>
        </authorList>
    </citation>
    <scope>NUCLEOTIDE SEQUENCE [LARGE SCALE GENOMIC DNA]</scope>
    <source>
        <strain evidence="2 3">NCTC13773</strain>
    </source>
</reference>
<evidence type="ECO:0000313" key="3">
    <source>
        <dbReference type="Proteomes" id="UP000249013"/>
    </source>
</evidence>
<name>A0AA94M2P5_9STRE</name>